<proteinExistence type="predicted"/>
<dbReference type="Gene3D" id="2.60.40.4130">
    <property type="match status" value="1"/>
</dbReference>
<accession>A0A7K3WVE0</accession>
<reference evidence="2 3" key="1">
    <citation type="submission" date="2020-02" db="EMBL/GenBank/DDBJ databases">
        <title>Out from the shadows clarifying the taxonomy of the family Cryomorphaceae and related taxa by utilizing the GTDB taxonomic framework.</title>
        <authorList>
            <person name="Bowman J.P."/>
        </authorList>
    </citation>
    <scope>NUCLEOTIDE SEQUENCE [LARGE SCALE GENOMIC DNA]</scope>
    <source>
        <strain evidence="2 3">QSSC 1-22</strain>
    </source>
</reference>
<name>A0A7K3WVE0_9FLAO</name>
<dbReference type="SUPFAM" id="SSF63446">
    <property type="entry name" value="Type I dockerin domain"/>
    <property type="match status" value="1"/>
</dbReference>
<dbReference type="InterPro" id="IPR036439">
    <property type="entry name" value="Dockerin_dom_sf"/>
</dbReference>
<dbReference type="EMBL" id="JAAGVY010000054">
    <property type="protein sequence ID" value="NEN25456.1"/>
    <property type="molecule type" value="Genomic_DNA"/>
</dbReference>
<comment type="caution">
    <text evidence="2">The sequence shown here is derived from an EMBL/GenBank/DDBJ whole genome shotgun (WGS) entry which is preliminary data.</text>
</comment>
<dbReference type="Proteomes" id="UP000486602">
    <property type="component" value="Unassembled WGS sequence"/>
</dbReference>
<evidence type="ECO:0000259" key="1">
    <source>
        <dbReference type="PROSITE" id="PS51766"/>
    </source>
</evidence>
<organism evidence="2 3">
    <name type="scientific">Cryomorpha ignava</name>
    <dbReference type="NCBI Taxonomy" id="101383"/>
    <lineage>
        <taxon>Bacteria</taxon>
        <taxon>Pseudomonadati</taxon>
        <taxon>Bacteroidota</taxon>
        <taxon>Flavobacteriia</taxon>
        <taxon>Flavobacteriales</taxon>
        <taxon>Cryomorphaceae</taxon>
        <taxon>Cryomorpha</taxon>
    </lineage>
</organism>
<feature type="domain" description="Dockerin" evidence="1">
    <location>
        <begin position="854"/>
        <end position="921"/>
    </location>
</feature>
<evidence type="ECO:0000313" key="3">
    <source>
        <dbReference type="Proteomes" id="UP000486602"/>
    </source>
</evidence>
<dbReference type="GO" id="GO:0000272">
    <property type="term" value="P:polysaccharide catabolic process"/>
    <property type="evidence" value="ECO:0007669"/>
    <property type="project" value="InterPro"/>
</dbReference>
<sequence>VGADCGCAGTIIYDCPALQANIGDSCDDGNADTENDVVGADCECAGTIISCTVPDFDFTVTNDCEADNYDVSALLSDFGTSSVITIYLTRSDAVPVNPVALISFLEGASVSIINNVPFGVTVTASIEGSNPACNLSNSFTQLICPPVYDCPALQANIGDACDDGDASTVNDVIGEDCNCAGESLIPVNDLPCDAIRLECASSVSGSTEFATSDNEPIGFCGTTPSAPGVWYSLIGTGAETTVSLCGSDYDTKLNIYTGLCDDLVCVTGNDDLFSACGAGNNSQVTFDGAVGTEYFIFINGFSGDVGDFALAITCVEFECPEALANIGDTCDDGDPTTTGDIVGTDCVCAGTPIVLPNNDECAGALEILVDSDPVTGDNTSATGNDIVINCGEFSETATQSDLWWFFTAPDPDQQIVIETFAGTNNDTQLQLFDACGGEVIACNDDGGSGLMSRITIPCSTLTPGLDYYIQVDGYGSNVGTFELSVTTLPCAPTTCEFIEYDLVVTGGGFPNEIDWTLTDLTENVVASGGAPTEGSLCLEDDCYVLNLSDSFGDGWNGAEFTLSSNGSVVAGPFTLDGGFSGSVQFSLGEASCPDLTPENDDCADAAAIACGDTLVGNTTGATASGLDTECSGSSSSDARDLFYTFEADGTSDYNVSLGQPAGSFGFDGVLFVYSGSCDDFTSLGCSDSGSIEEVELLALAAGTYTIRLFDYSGTAAFTLSLECIPNEGFDCPILEGNIGDSCDDGDDTTVNDVLDGECNCVGTPMANAIVTSTIPNWNATCAARNVTVKLMKYDINGNQVISTFVETLNDDGSFALTNECPAGTYDILFKVDGGLAVLSEDVTLVPGLNILTTESVLLGDINNDNRVNLLDISALGAGFGSVTGNSNFNFLADLNCDGNIGIIDVSIINNRFGMIGDKFEASGASALPTE</sequence>
<protein>
    <recommendedName>
        <fullName evidence="1">Dockerin domain-containing protein</fullName>
    </recommendedName>
</protein>
<dbReference type="InterPro" id="IPR002105">
    <property type="entry name" value="Dockerin_1_rpt"/>
</dbReference>
<evidence type="ECO:0000313" key="2">
    <source>
        <dbReference type="EMBL" id="NEN25456.1"/>
    </source>
</evidence>
<gene>
    <name evidence="2" type="ORF">G3O08_18350</name>
</gene>
<dbReference type="InterPro" id="IPR056600">
    <property type="entry name" value="GBD_T9SS_assoc"/>
</dbReference>
<dbReference type="Pfam" id="PF00404">
    <property type="entry name" value="Dockerin_1"/>
    <property type="match status" value="1"/>
</dbReference>
<keyword evidence="3" id="KW-1185">Reference proteome</keyword>
<dbReference type="GO" id="GO:0004553">
    <property type="term" value="F:hydrolase activity, hydrolyzing O-glycosyl compounds"/>
    <property type="evidence" value="ECO:0007669"/>
    <property type="project" value="InterPro"/>
</dbReference>
<dbReference type="RefSeq" id="WP_204336937.1">
    <property type="nucleotide sequence ID" value="NZ_JAAGVY010000054.1"/>
</dbReference>
<dbReference type="AlphaFoldDB" id="A0A7K3WVE0"/>
<dbReference type="InterPro" id="IPR016134">
    <property type="entry name" value="Dockerin_dom"/>
</dbReference>
<dbReference type="Gene3D" id="2.60.120.380">
    <property type="match status" value="2"/>
</dbReference>
<dbReference type="PROSITE" id="PS51766">
    <property type="entry name" value="DOCKERIN"/>
    <property type="match status" value="1"/>
</dbReference>
<dbReference type="Pfam" id="PF23759">
    <property type="entry name" value="GBD_T9SS_assoc"/>
    <property type="match status" value="2"/>
</dbReference>
<feature type="non-terminal residue" evidence="2">
    <location>
        <position position="1"/>
    </location>
</feature>